<accession>A0A3M7QKX0</accession>
<organism evidence="1 2">
    <name type="scientific">Brachionus plicatilis</name>
    <name type="common">Marine rotifer</name>
    <name type="synonym">Brachionus muelleri</name>
    <dbReference type="NCBI Taxonomy" id="10195"/>
    <lineage>
        <taxon>Eukaryota</taxon>
        <taxon>Metazoa</taxon>
        <taxon>Spiralia</taxon>
        <taxon>Gnathifera</taxon>
        <taxon>Rotifera</taxon>
        <taxon>Eurotatoria</taxon>
        <taxon>Monogononta</taxon>
        <taxon>Pseudotrocha</taxon>
        <taxon>Ploima</taxon>
        <taxon>Brachionidae</taxon>
        <taxon>Brachionus</taxon>
    </lineage>
</organism>
<protein>
    <submittedName>
        <fullName evidence="1">Uncharacterized protein</fullName>
    </submittedName>
</protein>
<evidence type="ECO:0000313" key="1">
    <source>
        <dbReference type="EMBL" id="RNA11933.1"/>
    </source>
</evidence>
<proteinExistence type="predicted"/>
<gene>
    <name evidence="1" type="ORF">BpHYR1_032484</name>
</gene>
<dbReference type="Proteomes" id="UP000276133">
    <property type="component" value="Unassembled WGS sequence"/>
</dbReference>
<evidence type="ECO:0000313" key="2">
    <source>
        <dbReference type="Proteomes" id="UP000276133"/>
    </source>
</evidence>
<dbReference type="EMBL" id="REGN01005811">
    <property type="protein sequence ID" value="RNA11933.1"/>
    <property type="molecule type" value="Genomic_DNA"/>
</dbReference>
<reference evidence="1 2" key="1">
    <citation type="journal article" date="2018" name="Sci. Rep.">
        <title>Genomic signatures of local adaptation to the degree of environmental predictability in rotifers.</title>
        <authorList>
            <person name="Franch-Gras L."/>
            <person name="Hahn C."/>
            <person name="Garcia-Roger E.M."/>
            <person name="Carmona M.J."/>
            <person name="Serra M."/>
            <person name="Gomez A."/>
        </authorList>
    </citation>
    <scope>NUCLEOTIDE SEQUENCE [LARGE SCALE GENOMIC DNA]</scope>
    <source>
        <strain evidence="1">HYR1</strain>
    </source>
</reference>
<keyword evidence="2" id="KW-1185">Reference proteome</keyword>
<sequence length="105" mass="12801">MKIDSLNTESFNIELNVFKLEFKFYIRINRIICSNRQFDLQHLLNSYSQNSLSVLSRNIQMFFNNFSILPSVSYFKTDFYKKRFVKRHFTQSKWNFGDIRTDNDF</sequence>
<comment type="caution">
    <text evidence="1">The sequence shown here is derived from an EMBL/GenBank/DDBJ whole genome shotgun (WGS) entry which is preliminary data.</text>
</comment>
<dbReference type="AlphaFoldDB" id="A0A3M7QKX0"/>
<name>A0A3M7QKX0_BRAPC</name>